<protein>
    <submittedName>
        <fullName evidence="2">Nuclear transport factor 2 family protein</fullName>
    </submittedName>
</protein>
<dbReference type="Pfam" id="PF13577">
    <property type="entry name" value="SnoaL_4"/>
    <property type="match status" value="1"/>
</dbReference>
<evidence type="ECO:0000259" key="1">
    <source>
        <dbReference type="Pfam" id="PF13577"/>
    </source>
</evidence>
<dbReference type="SUPFAM" id="SSF54427">
    <property type="entry name" value="NTF2-like"/>
    <property type="match status" value="1"/>
</dbReference>
<evidence type="ECO:0000313" key="3">
    <source>
        <dbReference type="Proteomes" id="UP000623440"/>
    </source>
</evidence>
<dbReference type="InterPro" id="IPR032710">
    <property type="entry name" value="NTF2-like_dom_sf"/>
</dbReference>
<dbReference type="Proteomes" id="UP000623440">
    <property type="component" value="Unassembled WGS sequence"/>
</dbReference>
<comment type="caution">
    <text evidence="2">The sequence shown here is derived from an EMBL/GenBank/DDBJ whole genome shotgun (WGS) entry which is preliminary data.</text>
</comment>
<organism evidence="2 3">
    <name type="scientific">Nostoc flagelliforme FACHB-838</name>
    <dbReference type="NCBI Taxonomy" id="2692904"/>
    <lineage>
        <taxon>Bacteria</taxon>
        <taxon>Bacillati</taxon>
        <taxon>Cyanobacteriota</taxon>
        <taxon>Cyanophyceae</taxon>
        <taxon>Nostocales</taxon>
        <taxon>Nostocaceae</taxon>
        <taxon>Nostoc</taxon>
    </lineage>
</organism>
<accession>A0ABR8E3K1</accession>
<name>A0ABR8E3K1_9NOSO</name>
<feature type="domain" description="SnoaL-like" evidence="1">
    <location>
        <begin position="33"/>
        <end position="160"/>
    </location>
</feature>
<dbReference type="EMBL" id="JACJSI010000430">
    <property type="protein sequence ID" value="MBD2536302.1"/>
    <property type="molecule type" value="Genomic_DNA"/>
</dbReference>
<dbReference type="InterPro" id="IPR037401">
    <property type="entry name" value="SnoaL-like"/>
</dbReference>
<dbReference type="Gene3D" id="3.10.450.50">
    <property type="match status" value="1"/>
</dbReference>
<evidence type="ECO:0000313" key="2">
    <source>
        <dbReference type="EMBL" id="MBD2536302.1"/>
    </source>
</evidence>
<keyword evidence="3" id="KW-1185">Reference proteome</keyword>
<gene>
    <name evidence="2" type="ORF">H6G97_46260</name>
</gene>
<dbReference type="RefSeq" id="WP_190947039.1">
    <property type="nucleotide sequence ID" value="NZ_JACJSI010000430.1"/>
</dbReference>
<sequence>MTSQTPNPALLHTQLPDALFAQYTAGSVNKLAAADKLEIIEKLHLLELIFDTRRYEIMDAILTEDFVMDHALAKRLDRTSFKQLWQDNEAVLLNGIRHQLTNVIVYPNPDETATAIAYLNVLKFANTSTLSKTDNPALLAHAVQVVQFRKENDVWKLAHLTIDQMAVSDIFGLDKTARHYFAALAGEREQLGQSLF</sequence>
<proteinExistence type="predicted"/>
<reference evidence="2 3" key="1">
    <citation type="journal article" date="2020" name="ISME J.">
        <title>Comparative genomics reveals insights into cyanobacterial evolution and habitat adaptation.</title>
        <authorList>
            <person name="Chen M.Y."/>
            <person name="Teng W.K."/>
            <person name="Zhao L."/>
            <person name="Hu C.X."/>
            <person name="Zhou Y.K."/>
            <person name="Han B.P."/>
            <person name="Song L.R."/>
            <person name="Shu W.S."/>
        </authorList>
    </citation>
    <scope>NUCLEOTIDE SEQUENCE [LARGE SCALE GENOMIC DNA]</scope>
    <source>
        <strain evidence="2 3">FACHB-838</strain>
    </source>
</reference>